<reference evidence="1" key="2">
    <citation type="journal article" date="2015" name="Data Brief">
        <title>Shoot transcriptome of the giant reed, Arundo donax.</title>
        <authorList>
            <person name="Barrero R.A."/>
            <person name="Guerrero F.D."/>
            <person name="Moolhuijzen P."/>
            <person name="Goolsby J.A."/>
            <person name="Tidwell J."/>
            <person name="Bellgard S.E."/>
            <person name="Bellgard M.I."/>
        </authorList>
    </citation>
    <scope>NUCLEOTIDE SEQUENCE</scope>
    <source>
        <tissue evidence="1">Shoot tissue taken approximately 20 cm above the soil surface</tissue>
    </source>
</reference>
<organism evidence="1">
    <name type="scientific">Arundo donax</name>
    <name type="common">Giant reed</name>
    <name type="synonym">Donax arundinaceus</name>
    <dbReference type="NCBI Taxonomy" id="35708"/>
    <lineage>
        <taxon>Eukaryota</taxon>
        <taxon>Viridiplantae</taxon>
        <taxon>Streptophyta</taxon>
        <taxon>Embryophyta</taxon>
        <taxon>Tracheophyta</taxon>
        <taxon>Spermatophyta</taxon>
        <taxon>Magnoliopsida</taxon>
        <taxon>Liliopsida</taxon>
        <taxon>Poales</taxon>
        <taxon>Poaceae</taxon>
        <taxon>PACMAD clade</taxon>
        <taxon>Arundinoideae</taxon>
        <taxon>Arundineae</taxon>
        <taxon>Arundo</taxon>
    </lineage>
</organism>
<dbReference type="AlphaFoldDB" id="A0A0A8YZT4"/>
<dbReference type="EMBL" id="GBRH01265256">
    <property type="protein sequence ID" value="JAD32639.1"/>
    <property type="molecule type" value="Transcribed_RNA"/>
</dbReference>
<reference evidence="1" key="1">
    <citation type="submission" date="2014-09" db="EMBL/GenBank/DDBJ databases">
        <authorList>
            <person name="Magalhaes I.L.F."/>
            <person name="Oliveira U."/>
            <person name="Santos F.R."/>
            <person name="Vidigal T.H.D.A."/>
            <person name="Brescovit A.D."/>
            <person name="Santos A.J."/>
        </authorList>
    </citation>
    <scope>NUCLEOTIDE SEQUENCE</scope>
    <source>
        <tissue evidence="1">Shoot tissue taken approximately 20 cm above the soil surface</tissue>
    </source>
</reference>
<evidence type="ECO:0000313" key="1">
    <source>
        <dbReference type="EMBL" id="JAD32639.1"/>
    </source>
</evidence>
<accession>A0A0A8YZT4</accession>
<proteinExistence type="predicted"/>
<name>A0A0A8YZT4_ARUDO</name>
<protein>
    <submittedName>
        <fullName evidence="1">Uncharacterized protein</fullName>
    </submittedName>
</protein>
<sequence>MLQISKVYLSRYSCRAYGITCFNCRLNHLIRS</sequence>